<feature type="domain" description="TonB-dependent receptor plug" evidence="14">
    <location>
        <begin position="50"/>
        <end position="163"/>
    </location>
</feature>
<evidence type="ECO:0000256" key="3">
    <source>
        <dbReference type="ARBA" id="ARBA00022452"/>
    </source>
</evidence>
<dbReference type="PANTHER" id="PTHR47234:SF3">
    <property type="entry name" value="SECRETIN_TONB SHORT N-TERMINAL DOMAIN-CONTAINING PROTEIN"/>
    <property type="match status" value="1"/>
</dbReference>
<evidence type="ECO:0000259" key="14">
    <source>
        <dbReference type="Pfam" id="PF07715"/>
    </source>
</evidence>
<keyword evidence="16" id="KW-1185">Reference proteome</keyword>
<dbReference type="InterPro" id="IPR000531">
    <property type="entry name" value="Beta-barrel_TonB"/>
</dbReference>
<protein>
    <submittedName>
        <fullName evidence="15">TonB-dependent receptor</fullName>
    </submittedName>
</protein>
<dbReference type="Gene3D" id="2.40.170.20">
    <property type="entry name" value="TonB-dependent receptor, beta-barrel domain"/>
    <property type="match status" value="1"/>
</dbReference>
<dbReference type="InterPro" id="IPR039426">
    <property type="entry name" value="TonB-dep_rcpt-like"/>
</dbReference>
<feature type="chain" id="PRO_5040794538" evidence="12">
    <location>
        <begin position="24"/>
        <end position="981"/>
    </location>
</feature>
<dbReference type="PANTHER" id="PTHR47234">
    <property type="match status" value="1"/>
</dbReference>
<keyword evidence="6 11" id="KW-0798">TonB box</keyword>
<evidence type="ECO:0000256" key="7">
    <source>
        <dbReference type="ARBA" id="ARBA00023136"/>
    </source>
</evidence>
<keyword evidence="4 9" id="KW-0812">Transmembrane</keyword>
<dbReference type="InterPro" id="IPR037066">
    <property type="entry name" value="Plug_dom_sf"/>
</dbReference>
<dbReference type="InterPro" id="IPR036942">
    <property type="entry name" value="Beta-barrel_TonB_sf"/>
</dbReference>
<sequence length="981" mass="104164">MSAAWLASTALAIGLIGTGSAQAQTSQSSAETASDQAIIVTGSRLGRTTFDTPTPVTVLGGDNLKQLAITNVGVGLNQLPAFRASTSPATQGFGSFNVGANIVNLRGIGTSRNLVLVDGRRFAPSTREGTVDLNLVPSVLVGRIEVVTGGASAAYGSDAIAGAVNVILDKDFEGVKGQADYGVSGKGDGDNFHAGLAFGTKFAGGRGHFLIGGEYDDQKGIGNCFTRDWCTSGANVTNTGFATNGLPNLVRSNENAGWFFNSAGVVSINNNAAGTGATIRNLRGTNGITFSPTGAVLAYRPGSPAFGLSQIGGDLYPTYTDANITVPVTRYSAFAHADYEFSDRLSGFIEGSYGHIIGKLLQTAYFSASIPVFADNPYMPAEIRAIVGPAPGLTERPAAATFSLGRVLDDVGRGYSVSTADTYRFTTGLKGDLGGSWNWDAYYQYGRTDRLQTVENNLVTGDPTQSLTNPATYAAANARFQYAIDAVRDPVTGNPTCRALLSANAALRQAAAGCVPINLFGAGNVTPQGKAYIFGTLREDIRLQQHVLAANVRGDITELPAGPVSVAGGVEYRVDKISVVHDALSNQYAYFQNFGSDYRGTSKVLEGYAEVGVPLVKDASWTKSLSLDGAARVTRYDIQGFGSYLRAAASNAFTRATWKISGLWEPVDWLRLRVTQSHDIRAPNFAELFLASAGAFTPITNRFTNSANTPAIFSGGSPTVKPETADTTTAGIVIQPGSAAQGLRLSVDWYRIRVKDYIATAPGGVQQIVDRCFAGVQIACNLITFGANQSITQIRNVSLNLDRLTAQGIDFEAQYRYPLGEGSALTWRGLATYVSKLEATSFRQSIDRAGQTGQSAAIAAPDWIINSYLTYDGPLFSLTVQGRWITKGKYDAIYSAPGDAGYTTTVANSINNNNVGGRFYVNLFGSVRVYGDRAHGIELFGSVNNLFDRAPPAAPETQFYTNPTYFDTIGRYFRVGARFNF</sequence>
<proteinExistence type="inferred from homology"/>
<dbReference type="Pfam" id="PF00593">
    <property type="entry name" value="TonB_dep_Rec_b-barrel"/>
    <property type="match status" value="1"/>
</dbReference>
<comment type="similarity">
    <text evidence="9 11">Belongs to the TonB-dependent receptor family.</text>
</comment>
<dbReference type="SUPFAM" id="SSF56935">
    <property type="entry name" value="Porins"/>
    <property type="match status" value="1"/>
</dbReference>
<reference evidence="15" key="1">
    <citation type="submission" date="2021-05" db="EMBL/GenBank/DDBJ databases">
        <title>Genome of Sphingobium sp. strain.</title>
        <authorList>
            <person name="Fan R."/>
        </authorList>
    </citation>
    <scope>NUCLEOTIDE SEQUENCE</scope>
    <source>
        <strain evidence="15">H33</strain>
    </source>
</reference>
<evidence type="ECO:0000256" key="10">
    <source>
        <dbReference type="PROSITE-ProRule" id="PRU10144"/>
    </source>
</evidence>
<evidence type="ECO:0000256" key="12">
    <source>
        <dbReference type="SAM" id="SignalP"/>
    </source>
</evidence>
<dbReference type="Proteomes" id="UP001138757">
    <property type="component" value="Unassembled WGS sequence"/>
</dbReference>
<keyword evidence="3 9" id="KW-1134">Transmembrane beta strand</keyword>
<keyword evidence="8 9" id="KW-0998">Cell outer membrane</keyword>
<feature type="short sequence motif" description="TonB C-terminal box" evidence="10">
    <location>
        <begin position="964"/>
        <end position="981"/>
    </location>
</feature>
<evidence type="ECO:0000259" key="13">
    <source>
        <dbReference type="Pfam" id="PF00593"/>
    </source>
</evidence>
<evidence type="ECO:0000256" key="6">
    <source>
        <dbReference type="ARBA" id="ARBA00023077"/>
    </source>
</evidence>
<keyword evidence="2 9" id="KW-0813">Transport</keyword>
<keyword evidence="15" id="KW-0675">Receptor</keyword>
<evidence type="ECO:0000256" key="1">
    <source>
        <dbReference type="ARBA" id="ARBA00004571"/>
    </source>
</evidence>
<dbReference type="RefSeq" id="WP_214623177.1">
    <property type="nucleotide sequence ID" value="NZ_JAHGAW010000006.1"/>
</dbReference>
<comment type="subcellular location">
    <subcellularLocation>
        <location evidence="1 9">Cell outer membrane</location>
        <topology evidence="1 9">Multi-pass membrane protein</topology>
    </subcellularLocation>
</comment>
<feature type="domain" description="TonB-dependent receptor-like beta-barrel" evidence="13">
    <location>
        <begin position="413"/>
        <end position="946"/>
    </location>
</feature>
<accession>A0A9X1DCB4</accession>
<dbReference type="AlphaFoldDB" id="A0A9X1DCB4"/>
<dbReference type="InterPro" id="IPR010917">
    <property type="entry name" value="TonB_rcpt_CS"/>
</dbReference>
<evidence type="ECO:0000256" key="11">
    <source>
        <dbReference type="RuleBase" id="RU003357"/>
    </source>
</evidence>
<dbReference type="PROSITE" id="PS52016">
    <property type="entry name" value="TONB_DEPENDENT_REC_3"/>
    <property type="match status" value="1"/>
</dbReference>
<evidence type="ECO:0000256" key="4">
    <source>
        <dbReference type="ARBA" id="ARBA00022692"/>
    </source>
</evidence>
<dbReference type="Pfam" id="PF07715">
    <property type="entry name" value="Plug"/>
    <property type="match status" value="1"/>
</dbReference>
<dbReference type="PROSITE" id="PS01156">
    <property type="entry name" value="TONB_DEPENDENT_REC_2"/>
    <property type="match status" value="1"/>
</dbReference>
<gene>
    <name evidence="15" type="ORF">KK488_10255</name>
</gene>
<keyword evidence="7 9" id="KW-0472">Membrane</keyword>
<feature type="signal peptide" evidence="12">
    <location>
        <begin position="1"/>
        <end position="23"/>
    </location>
</feature>
<dbReference type="GO" id="GO:0009279">
    <property type="term" value="C:cell outer membrane"/>
    <property type="evidence" value="ECO:0007669"/>
    <property type="project" value="UniProtKB-SubCell"/>
</dbReference>
<dbReference type="InterPro" id="IPR012910">
    <property type="entry name" value="Plug_dom"/>
</dbReference>
<evidence type="ECO:0000313" key="16">
    <source>
        <dbReference type="Proteomes" id="UP001138757"/>
    </source>
</evidence>
<evidence type="ECO:0000256" key="9">
    <source>
        <dbReference type="PROSITE-ProRule" id="PRU01360"/>
    </source>
</evidence>
<evidence type="ECO:0000256" key="8">
    <source>
        <dbReference type="ARBA" id="ARBA00023237"/>
    </source>
</evidence>
<evidence type="ECO:0000313" key="15">
    <source>
        <dbReference type="EMBL" id="MBT2187326.1"/>
    </source>
</evidence>
<organism evidence="15 16">
    <name type="scientific">Sphingobium nicotianae</name>
    <dbReference type="NCBI Taxonomy" id="2782607"/>
    <lineage>
        <taxon>Bacteria</taxon>
        <taxon>Pseudomonadati</taxon>
        <taxon>Pseudomonadota</taxon>
        <taxon>Alphaproteobacteria</taxon>
        <taxon>Sphingomonadales</taxon>
        <taxon>Sphingomonadaceae</taxon>
        <taxon>Sphingobium</taxon>
    </lineage>
</organism>
<dbReference type="EMBL" id="JAHGAW010000006">
    <property type="protein sequence ID" value="MBT2187326.1"/>
    <property type="molecule type" value="Genomic_DNA"/>
</dbReference>
<keyword evidence="5 12" id="KW-0732">Signal</keyword>
<comment type="caution">
    <text evidence="15">The sequence shown here is derived from an EMBL/GenBank/DDBJ whole genome shotgun (WGS) entry which is preliminary data.</text>
</comment>
<dbReference type="Gene3D" id="2.170.130.10">
    <property type="entry name" value="TonB-dependent receptor, plug domain"/>
    <property type="match status" value="1"/>
</dbReference>
<name>A0A9X1DCB4_9SPHN</name>
<evidence type="ECO:0000256" key="5">
    <source>
        <dbReference type="ARBA" id="ARBA00022729"/>
    </source>
</evidence>
<evidence type="ECO:0000256" key="2">
    <source>
        <dbReference type="ARBA" id="ARBA00022448"/>
    </source>
</evidence>